<accession>W4M8S9</accession>
<gene>
    <name evidence="1" type="ORF">ETSY2_19435</name>
</gene>
<evidence type="ECO:0000313" key="2">
    <source>
        <dbReference type="Proteomes" id="UP000019140"/>
    </source>
</evidence>
<dbReference type="EMBL" id="AZHX01000796">
    <property type="protein sequence ID" value="ETX06042.1"/>
    <property type="molecule type" value="Genomic_DNA"/>
</dbReference>
<organism evidence="1 2">
    <name type="scientific">Candidatus Entotheonella gemina</name>
    <dbReference type="NCBI Taxonomy" id="1429439"/>
    <lineage>
        <taxon>Bacteria</taxon>
        <taxon>Pseudomonadati</taxon>
        <taxon>Nitrospinota/Tectimicrobiota group</taxon>
        <taxon>Candidatus Tectimicrobiota</taxon>
        <taxon>Candidatus Entotheonellia</taxon>
        <taxon>Candidatus Entotheonellales</taxon>
        <taxon>Candidatus Entotheonellaceae</taxon>
        <taxon>Candidatus Entotheonella</taxon>
    </lineage>
</organism>
<dbReference type="Proteomes" id="UP000019140">
    <property type="component" value="Unassembled WGS sequence"/>
</dbReference>
<proteinExistence type="predicted"/>
<reference evidence="1 2" key="1">
    <citation type="journal article" date="2014" name="Nature">
        <title>An environmental bacterial taxon with a large and distinct metabolic repertoire.</title>
        <authorList>
            <person name="Wilson M.C."/>
            <person name="Mori T."/>
            <person name="Ruckert C."/>
            <person name="Uria A.R."/>
            <person name="Helf M.J."/>
            <person name="Takada K."/>
            <person name="Gernert C."/>
            <person name="Steffens U.A."/>
            <person name="Heycke N."/>
            <person name="Schmitt S."/>
            <person name="Rinke C."/>
            <person name="Helfrich E.J."/>
            <person name="Brachmann A.O."/>
            <person name="Gurgui C."/>
            <person name="Wakimoto T."/>
            <person name="Kracht M."/>
            <person name="Crusemann M."/>
            <person name="Hentschel U."/>
            <person name="Abe I."/>
            <person name="Matsunaga S."/>
            <person name="Kalinowski J."/>
            <person name="Takeyama H."/>
            <person name="Piel J."/>
        </authorList>
    </citation>
    <scope>NUCLEOTIDE SEQUENCE [LARGE SCALE GENOMIC DNA]</scope>
    <source>
        <strain evidence="2">TSY2</strain>
    </source>
</reference>
<dbReference type="AlphaFoldDB" id="W4M8S9"/>
<comment type="caution">
    <text evidence="1">The sequence shown here is derived from an EMBL/GenBank/DDBJ whole genome shotgun (WGS) entry which is preliminary data.</text>
</comment>
<dbReference type="HOGENOM" id="CLU_3341744_0_0_7"/>
<sequence length="37" mass="4290">MELIRVVRHLINTYGITDEEAVGLARYLLRMQMDGVL</sequence>
<keyword evidence="2" id="KW-1185">Reference proteome</keyword>
<evidence type="ECO:0000313" key="1">
    <source>
        <dbReference type="EMBL" id="ETX06042.1"/>
    </source>
</evidence>
<protein>
    <submittedName>
        <fullName evidence="1">Uncharacterized protein</fullName>
    </submittedName>
</protein>
<name>W4M8S9_9BACT</name>